<sequence>MSRFVFIYHAPMSPADATPPTDEQTAAVMGEWMEWAAKVGDDMVDFGTPLAEGVRVSSDGSTAPSTREVSGYTIIEAEDMDAALALAKVHPHLKMPGGCEIEVHAAQAVPGM</sequence>
<keyword evidence="2" id="KW-1185">Reference proteome</keyword>
<reference evidence="1 2" key="1">
    <citation type="submission" date="2019-11" db="EMBL/GenBank/DDBJ databases">
        <title>Agromyces kandeliae sp. nov., isolated from mangrove soil.</title>
        <authorList>
            <person name="Wang R."/>
        </authorList>
    </citation>
    <scope>NUCLEOTIDE SEQUENCE [LARGE SCALE GENOMIC DNA]</scope>
    <source>
        <strain evidence="1 2">JCM 11433</strain>
    </source>
</reference>
<gene>
    <name evidence="1" type="ORF">GJ743_05690</name>
</gene>
<dbReference type="Proteomes" id="UP000433071">
    <property type="component" value="Unassembled WGS sequence"/>
</dbReference>
<dbReference type="EMBL" id="WMLB01000017">
    <property type="protein sequence ID" value="MTH67863.1"/>
    <property type="molecule type" value="Genomic_DNA"/>
</dbReference>
<protein>
    <submittedName>
        <fullName evidence="1">Uncharacterized protein</fullName>
    </submittedName>
</protein>
<dbReference type="InterPro" id="IPR011008">
    <property type="entry name" value="Dimeric_a/b-barrel"/>
</dbReference>
<accession>A0A6I3MBL3</accession>
<dbReference type="Gene3D" id="3.30.70.1060">
    <property type="entry name" value="Dimeric alpha+beta barrel"/>
    <property type="match status" value="1"/>
</dbReference>
<organism evidence="1 2">
    <name type="scientific">Agromyces bracchium</name>
    <dbReference type="NCBI Taxonomy" id="88376"/>
    <lineage>
        <taxon>Bacteria</taxon>
        <taxon>Bacillati</taxon>
        <taxon>Actinomycetota</taxon>
        <taxon>Actinomycetes</taxon>
        <taxon>Micrococcales</taxon>
        <taxon>Microbacteriaceae</taxon>
        <taxon>Agromyces</taxon>
    </lineage>
</organism>
<dbReference type="RefSeq" id="WP_155050957.1">
    <property type="nucleotide sequence ID" value="NZ_BAAAIB010000001.1"/>
</dbReference>
<dbReference type="AlphaFoldDB" id="A0A6I3MBL3"/>
<comment type="caution">
    <text evidence="1">The sequence shown here is derived from an EMBL/GenBank/DDBJ whole genome shotgun (WGS) entry which is preliminary data.</text>
</comment>
<proteinExistence type="predicted"/>
<dbReference type="OrthoDB" id="3631099at2"/>
<name>A0A6I3MBL3_9MICO</name>
<evidence type="ECO:0000313" key="1">
    <source>
        <dbReference type="EMBL" id="MTH67863.1"/>
    </source>
</evidence>
<dbReference type="SUPFAM" id="SSF54909">
    <property type="entry name" value="Dimeric alpha+beta barrel"/>
    <property type="match status" value="1"/>
</dbReference>
<evidence type="ECO:0000313" key="2">
    <source>
        <dbReference type="Proteomes" id="UP000433071"/>
    </source>
</evidence>